<keyword evidence="6 13" id="KW-0732">Signal</keyword>
<evidence type="ECO:0000256" key="1">
    <source>
        <dbReference type="ARBA" id="ARBA00004571"/>
    </source>
</evidence>
<keyword evidence="10 11" id="KW-0998">Cell outer membrane</keyword>
<dbReference type="InterPro" id="IPR012910">
    <property type="entry name" value="Plug_dom"/>
</dbReference>
<organism evidence="16 17">
    <name type="scientific">Aliiglaciecola litoralis</name>
    <dbReference type="NCBI Taxonomy" id="582857"/>
    <lineage>
        <taxon>Bacteria</taxon>
        <taxon>Pseudomonadati</taxon>
        <taxon>Pseudomonadota</taxon>
        <taxon>Gammaproteobacteria</taxon>
        <taxon>Alteromonadales</taxon>
        <taxon>Alteromonadaceae</taxon>
        <taxon>Aliiglaciecola</taxon>
    </lineage>
</organism>
<comment type="similarity">
    <text evidence="2">Belongs to the TonB-dependent receptor family. Hemoglobin/haptoglobin binding protein subfamily.</text>
</comment>
<evidence type="ECO:0000256" key="11">
    <source>
        <dbReference type="PROSITE-ProRule" id="PRU01360"/>
    </source>
</evidence>
<keyword evidence="7 12" id="KW-0798">TonB box</keyword>
<evidence type="ECO:0000256" key="4">
    <source>
        <dbReference type="ARBA" id="ARBA00022452"/>
    </source>
</evidence>
<sequence length="673" mass="75364">MRILIVTLCILTSCSVAADSTNIEQITVTATRSNSQLNQLSSNLSAVDNQSIRSIQAEHINQVMNRVPGAWISRGNGQEHLTAIRSPVLTGAGGCGAFFMAQDGIAIRAPGFCNANQLFDINTEQSARIEVVRGPSSVLYGSNAVHGVVNVLTPEASSVAPLQLSLEKGQNDYYRAKVTAAKSFDNHSFAVLGNGTHDGGYKQQSGYDQQKLTVLHAFSNDQLSIKNVVALSNLNQETAGFIRGFDSFRDPQLKQLNPNPEAFRDNQSARLYSQITIHGGDGSSVTLTPYFRWASMTFLQHYLPWQATETNSQRSVGIQAQFQKEYERISLQTGFDLDLTRGKLNETQENDFSDTIPAGAHYDYQVDTQNYSPFATARWHVSSDLKLDAGLRFEKTRYDYDNQLASGSACEVGIGNCRFSRPADQVNEYDEWSFQLGFNYQITGQQFLYGKASNGYRAPQATELYRLQAGQEVTDLKAEVINAVELGWRANFTNVFVDLTLFDMQKDNFIFQDTERQNISNGSTEHTGIELQTRINLSRNWYAAMNATLAKHRYKSNLTLSRTAIRGNEIDTAPEHMASAQIGWLGDQGSSFEVEWVHQGNYFLDPQNTASYRGHNLLNLRAQYQATLNWRFGLRILNLTNVDYAERADYAFGDYRYFVGEPRTVYLTMGYQL</sequence>
<dbReference type="PROSITE" id="PS52016">
    <property type="entry name" value="TONB_DEPENDENT_REC_3"/>
    <property type="match status" value="1"/>
</dbReference>
<evidence type="ECO:0000256" key="12">
    <source>
        <dbReference type="RuleBase" id="RU003357"/>
    </source>
</evidence>
<keyword evidence="4 11" id="KW-1134">Transmembrane beta strand</keyword>
<feature type="chain" id="PRO_5046766916" evidence="13">
    <location>
        <begin position="19"/>
        <end position="673"/>
    </location>
</feature>
<dbReference type="PANTHER" id="PTHR30069:SF29">
    <property type="entry name" value="HEMOGLOBIN AND HEMOGLOBIN-HAPTOGLOBIN-BINDING PROTEIN 1-RELATED"/>
    <property type="match status" value="1"/>
</dbReference>
<feature type="domain" description="TonB-dependent receptor-like beta-barrel" evidence="14">
    <location>
        <begin position="246"/>
        <end position="639"/>
    </location>
</feature>
<dbReference type="PANTHER" id="PTHR30069">
    <property type="entry name" value="TONB-DEPENDENT OUTER MEMBRANE RECEPTOR"/>
    <property type="match status" value="1"/>
</dbReference>
<accession>A0ABP3X272</accession>
<dbReference type="RefSeq" id="WP_343862083.1">
    <property type="nucleotide sequence ID" value="NZ_BAAAFD010000012.1"/>
</dbReference>
<evidence type="ECO:0000256" key="8">
    <source>
        <dbReference type="ARBA" id="ARBA00023136"/>
    </source>
</evidence>
<dbReference type="InterPro" id="IPR000531">
    <property type="entry name" value="Beta-barrel_TonB"/>
</dbReference>
<evidence type="ECO:0000256" key="9">
    <source>
        <dbReference type="ARBA" id="ARBA00023170"/>
    </source>
</evidence>
<keyword evidence="3 11" id="KW-0813">Transport</keyword>
<name>A0ABP3X272_9ALTE</name>
<evidence type="ECO:0000256" key="3">
    <source>
        <dbReference type="ARBA" id="ARBA00022448"/>
    </source>
</evidence>
<dbReference type="Gene3D" id="2.170.130.10">
    <property type="entry name" value="TonB-dependent receptor, plug domain"/>
    <property type="match status" value="1"/>
</dbReference>
<evidence type="ECO:0000313" key="16">
    <source>
        <dbReference type="EMBL" id="GAA0859572.1"/>
    </source>
</evidence>
<feature type="signal peptide" evidence="13">
    <location>
        <begin position="1"/>
        <end position="18"/>
    </location>
</feature>
<dbReference type="InterPro" id="IPR037066">
    <property type="entry name" value="Plug_dom_sf"/>
</dbReference>
<keyword evidence="9 16" id="KW-0675">Receptor</keyword>
<comment type="subcellular location">
    <subcellularLocation>
        <location evidence="1 11">Cell outer membrane</location>
        <topology evidence="1 11">Multi-pass membrane protein</topology>
    </subcellularLocation>
</comment>
<evidence type="ECO:0000313" key="17">
    <source>
        <dbReference type="Proteomes" id="UP001500359"/>
    </source>
</evidence>
<keyword evidence="8 11" id="KW-0472">Membrane</keyword>
<keyword evidence="17" id="KW-1185">Reference proteome</keyword>
<dbReference type="Gene3D" id="2.40.170.20">
    <property type="entry name" value="TonB-dependent receptor, beta-barrel domain"/>
    <property type="match status" value="1"/>
</dbReference>
<comment type="caution">
    <text evidence="16">The sequence shown here is derived from an EMBL/GenBank/DDBJ whole genome shotgun (WGS) entry which is preliminary data.</text>
</comment>
<dbReference type="EMBL" id="BAAAFD010000012">
    <property type="protein sequence ID" value="GAA0859572.1"/>
    <property type="molecule type" value="Genomic_DNA"/>
</dbReference>
<dbReference type="Pfam" id="PF00593">
    <property type="entry name" value="TonB_dep_Rec_b-barrel"/>
    <property type="match status" value="1"/>
</dbReference>
<dbReference type="Pfam" id="PF07715">
    <property type="entry name" value="Plug"/>
    <property type="match status" value="1"/>
</dbReference>
<dbReference type="InterPro" id="IPR036942">
    <property type="entry name" value="Beta-barrel_TonB_sf"/>
</dbReference>
<protein>
    <submittedName>
        <fullName evidence="16">TonB-dependent receptor</fullName>
    </submittedName>
</protein>
<evidence type="ECO:0000256" key="2">
    <source>
        <dbReference type="ARBA" id="ARBA00008143"/>
    </source>
</evidence>
<feature type="domain" description="TonB-dependent receptor plug" evidence="15">
    <location>
        <begin position="39"/>
        <end position="148"/>
    </location>
</feature>
<gene>
    <name evidence="16" type="ORF">GCM10009114_33550</name>
</gene>
<evidence type="ECO:0000259" key="15">
    <source>
        <dbReference type="Pfam" id="PF07715"/>
    </source>
</evidence>
<evidence type="ECO:0000256" key="5">
    <source>
        <dbReference type="ARBA" id="ARBA00022692"/>
    </source>
</evidence>
<evidence type="ECO:0000256" key="13">
    <source>
        <dbReference type="SAM" id="SignalP"/>
    </source>
</evidence>
<dbReference type="Proteomes" id="UP001500359">
    <property type="component" value="Unassembled WGS sequence"/>
</dbReference>
<evidence type="ECO:0000256" key="10">
    <source>
        <dbReference type="ARBA" id="ARBA00023237"/>
    </source>
</evidence>
<dbReference type="SUPFAM" id="SSF56935">
    <property type="entry name" value="Porins"/>
    <property type="match status" value="1"/>
</dbReference>
<evidence type="ECO:0000256" key="7">
    <source>
        <dbReference type="ARBA" id="ARBA00023077"/>
    </source>
</evidence>
<reference evidence="17" key="1">
    <citation type="journal article" date="2019" name="Int. J. Syst. Evol. Microbiol.">
        <title>The Global Catalogue of Microorganisms (GCM) 10K type strain sequencing project: providing services to taxonomists for standard genome sequencing and annotation.</title>
        <authorList>
            <consortium name="The Broad Institute Genomics Platform"/>
            <consortium name="The Broad Institute Genome Sequencing Center for Infectious Disease"/>
            <person name="Wu L."/>
            <person name="Ma J."/>
        </authorList>
    </citation>
    <scope>NUCLEOTIDE SEQUENCE [LARGE SCALE GENOMIC DNA]</scope>
    <source>
        <strain evidence="17">JCM 15896</strain>
    </source>
</reference>
<proteinExistence type="inferred from homology"/>
<evidence type="ECO:0000259" key="14">
    <source>
        <dbReference type="Pfam" id="PF00593"/>
    </source>
</evidence>
<dbReference type="InterPro" id="IPR039426">
    <property type="entry name" value="TonB-dep_rcpt-like"/>
</dbReference>
<keyword evidence="5 11" id="KW-0812">Transmembrane</keyword>
<evidence type="ECO:0000256" key="6">
    <source>
        <dbReference type="ARBA" id="ARBA00022729"/>
    </source>
</evidence>